<keyword evidence="1" id="KW-0812">Transmembrane</keyword>
<dbReference type="RefSeq" id="WP_216376432.1">
    <property type="nucleotide sequence ID" value="NZ_JAGRYT010000003.1"/>
</dbReference>
<reference evidence="2 3" key="1">
    <citation type="submission" date="2021-04" db="EMBL/GenBank/DDBJ databases">
        <authorList>
            <person name="Seiffert S.N."/>
        </authorList>
    </citation>
    <scope>NUCLEOTIDE SEQUENCE [LARGE SCALE GENOMIC DNA]</scope>
    <source>
        <strain evidence="2 3">1</strain>
    </source>
</reference>
<proteinExistence type="predicted"/>
<evidence type="ECO:0000313" key="3">
    <source>
        <dbReference type="Proteomes" id="UP000686327"/>
    </source>
</evidence>
<dbReference type="Proteomes" id="UP000686327">
    <property type="component" value="Unassembled WGS sequence"/>
</dbReference>
<name>A0ABS6DL42_9ENTR</name>
<comment type="caution">
    <text evidence="2">The sequence shown here is derived from an EMBL/GenBank/DDBJ whole genome shotgun (WGS) entry which is preliminary data.</text>
</comment>
<keyword evidence="1" id="KW-1133">Transmembrane helix</keyword>
<accession>A0ABS6DL42</accession>
<reference evidence="3" key="2">
    <citation type="submission" date="2023-07" db="EMBL/GenBank/DDBJ databases">
        <title>Cedecea davisae an AmpC producer and its therapeutic implications.</title>
        <authorList>
            <person name="Notter J."/>
        </authorList>
    </citation>
    <scope>NUCLEOTIDE SEQUENCE [LARGE SCALE GENOMIC DNA]</scope>
    <source>
        <strain evidence="3">1</strain>
    </source>
</reference>
<organism evidence="2 3">
    <name type="scientific">Cedecea davisae</name>
    <dbReference type="NCBI Taxonomy" id="158484"/>
    <lineage>
        <taxon>Bacteria</taxon>
        <taxon>Pseudomonadati</taxon>
        <taxon>Pseudomonadota</taxon>
        <taxon>Gammaproteobacteria</taxon>
        <taxon>Enterobacterales</taxon>
        <taxon>Enterobacteriaceae</taxon>
        <taxon>Cedecea</taxon>
    </lineage>
</organism>
<sequence>MIKFLARIYVVGFFVVGLFLTFSSDMTTGESMDIAAKWPVKAYDYIDLYFKSSNADEYAPARK</sequence>
<dbReference type="EMBL" id="JAGRYU010000030">
    <property type="protein sequence ID" value="MBU4683415.1"/>
    <property type="molecule type" value="Genomic_DNA"/>
</dbReference>
<keyword evidence="3" id="KW-1185">Reference proteome</keyword>
<gene>
    <name evidence="2" type="ORF">KC222_15510</name>
</gene>
<keyword evidence="1" id="KW-0472">Membrane</keyword>
<protein>
    <submittedName>
        <fullName evidence="2">Uncharacterized protein</fullName>
    </submittedName>
</protein>
<feature type="transmembrane region" description="Helical" evidence="1">
    <location>
        <begin position="6"/>
        <end position="22"/>
    </location>
</feature>
<evidence type="ECO:0000256" key="1">
    <source>
        <dbReference type="SAM" id="Phobius"/>
    </source>
</evidence>
<evidence type="ECO:0000313" key="2">
    <source>
        <dbReference type="EMBL" id="MBU4683415.1"/>
    </source>
</evidence>